<feature type="transmembrane region" description="Helical" evidence="1">
    <location>
        <begin position="12"/>
        <end position="30"/>
    </location>
</feature>
<keyword evidence="1" id="KW-1133">Transmembrane helix</keyword>
<protein>
    <submittedName>
        <fullName evidence="2">Uncharacterized protein</fullName>
    </submittedName>
</protein>
<dbReference type="STRING" id="660521.SAMN04487949_3012"/>
<evidence type="ECO:0000256" key="1">
    <source>
        <dbReference type="SAM" id="Phobius"/>
    </source>
</evidence>
<sequence length="206" mass="21963">MRRPRVSARTAVFAGVGVAVVAVAVGLVVAPDRLLALPVLSAVVEALADVDPGQALLVVAAVVALFVLWLVRSRGSAPDDAFDRLVATPPESVSTGAVVAGRQFDDQFAAAGASRDRWAESGARTHLRHTAVDVVALTEGTEDATRAVDRGTWTDDRLAAATLAGVDGPRPPLWARLRHWLDPESERERRLRRTVAALEARLEADR</sequence>
<dbReference type="Pfam" id="PF23933">
    <property type="entry name" value="DUF7269"/>
    <property type="match status" value="1"/>
</dbReference>
<dbReference type="AlphaFoldDB" id="A0A1G9XIU3"/>
<keyword evidence="1" id="KW-0472">Membrane</keyword>
<dbReference type="EMBL" id="FNHL01000004">
    <property type="protein sequence ID" value="SDM96729.1"/>
    <property type="molecule type" value="Genomic_DNA"/>
</dbReference>
<reference evidence="3" key="1">
    <citation type="submission" date="2016-10" db="EMBL/GenBank/DDBJ databases">
        <authorList>
            <person name="Varghese N."/>
            <person name="Submissions S."/>
        </authorList>
    </citation>
    <scope>NUCLEOTIDE SEQUENCE [LARGE SCALE GENOMIC DNA]</scope>
    <source>
        <strain evidence="3">CGMCC 1.10119</strain>
    </source>
</reference>
<keyword evidence="3" id="KW-1185">Reference proteome</keyword>
<gene>
    <name evidence="2" type="ORF">SAMN04487949_3012</name>
</gene>
<evidence type="ECO:0000313" key="3">
    <source>
        <dbReference type="Proteomes" id="UP000199451"/>
    </source>
</evidence>
<name>A0A1G9XIU3_9EURY</name>
<proteinExistence type="predicted"/>
<dbReference type="Proteomes" id="UP000199451">
    <property type="component" value="Unassembled WGS sequence"/>
</dbReference>
<keyword evidence="1" id="KW-0812">Transmembrane</keyword>
<dbReference type="RefSeq" id="WP_089698752.1">
    <property type="nucleotide sequence ID" value="NZ_FNHL01000004.1"/>
</dbReference>
<accession>A0A1G9XIU3</accession>
<evidence type="ECO:0000313" key="2">
    <source>
        <dbReference type="EMBL" id="SDM96729.1"/>
    </source>
</evidence>
<dbReference type="OrthoDB" id="306368at2157"/>
<dbReference type="InterPro" id="IPR055693">
    <property type="entry name" value="DUF7269"/>
</dbReference>
<organism evidence="2 3">
    <name type="scientific">Halogranum gelatinilyticum</name>
    <dbReference type="NCBI Taxonomy" id="660521"/>
    <lineage>
        <taxon>Archaea</taxon>
        <taxon>Methanobacteriati</taxon>
        <taxon>Methanobacteriota</taxon>
        <taxon>Stenosarchaea group</taxon>
        <taxon>Halobacteria</taxon>
        <taxon>Halobacteriales</taxon>
        <taxon>Haloferacaceae</taxon>
    </lineage>
</organism>
<feature type="transmembrane region" description="Helical" evidence="1">
    <location>
        <begin position="53"/>
        <end position="71"/>
    </location>
</feature>